<dbReference type="AlphaFoldDB" id="I4EX20"/>
<dbReference type="PANTHER" id="PTHR43806:SF11">
    <property type="entry name" value="CEREVISIN-RELATED"/>
    <property type="match status" value="1"/>
</dbReference>
<dbReference type="GO" id="GO:0006508">
    <property type="term" value="P:proteolysis"/>
    <property type="evidence" value="ECO:0007669"/>
    <property type="project" value="UniProtKB-KW"/>
</dbReference>
<feature type="region of interest" description="Disordered" evidence="6">
    <location>
        <begin position="423"/>
        <end position="449"/>
    </location>
</feature>
<evidence type="ECO:0000313" key="9">
    <source>
        <dbReference type="Proteomes" id="UP000006461"/>
    </source>
</evidence>
<sequence length="449" mass="46692">MDPDDRQATPGSVEKGNLVVASEHVGSVLTALHELGVYFAPVADSVDLGLTLLDVPDEVLAAEKVVSHLREKERQTDAGGRAAKAAVQQIEAAGATGLDAFLRGLRAVFAGRYQGWTPTLGKNRLLGNVEGGGGHISHAVADPAVSGWKPDPELRGTEPGLGVRVGVLDTSIGPQSWLTGGWVGPAADRLQLQPPYPALAGHGTFVTGLVLRQAPGCVVEFRRVLSDRDGTASSWAVATKIVELGRAGVDVLNLSLGCFTEDGQPPLVLATAIDRLDPDIVVVAAAGNHGNVNHTRIGPPPEDHPGPHLTVDDERRPNWPAALDDVIAVGAARDDGSLAPFTPRDVPWMDVVSNGVEVSSTYPENAVVPPPEGQPDARFQGFVSWSGSSFAAALVSGAIAARTKPGSVSARRAWQQLLEEHAPATATKASAPDPPFLPLLDAPGGQVGT</sequence>
<dbReference type="Pfam" id="PF00082">
    <property type="entry name" value="Peptidase_S8"/>
    <property type="match status" value="1"/>
</dbReference>
<dbReference type="KEGG" id="mmar:MODMU_2504"/>
<keyword evidence="4" id="KW-0720">Serine protease</keyword>
<comment type="similarity">
    <text evidence="1 5">Belongs to the peptidase S8 family.</text>
</comment>
<evidence type="ECO:0000256" key="1">
    <source>
        <dbReference type="ARBA" id="ARBA00011073"/>
    </source>
</evidence>
<evidence type="ECO:0000313" key="8">
    <source>
        <dbReference type="EMBL" id="CCH87933.1"/>
    </source>
</evidence>
<dbReference type="GO" id="GO:0004252">
    <property type="term" value="F:serine-type endopeptidase activity"/>
    <property type="evidence" value="ECO:0007669"/>
    <property type="project" value="InterPro"/>
</dbReference>
<dbReference type="CDD" id="cd00306">
    <property type="entry name" value="Peptidases_S8_S53"/>
    <property type="match status" value="1"/>
</dbReference>
<evidence type="ECO:0000259" key="7">
    <source>
        <dbReference type="Pfam" id="PF00082"/>
    </source>
</evidence>
<dbReference type="OrthoDB" id="5177045at2"/>
<accession>I4EX20</accession>
<evidence type="ECO:0000256" key="3">
    <source>
        <dbReference type="ARBA" id="ARBA00022801"/>
    </source>
</evidence>
<keyword evidence="2" id="KW-0645">Protease</keyword>
<dbReference type="EMBL" id="FO203431">
    <property type="protein sequence ID" value="CCH87933.1"/>
    <property type="molecule type" value="Genomic_DNA"/>
</dbReference>
<dbReference type="Gene3D" id="3.40.50.200">
    <property type="entry name" value="Peptidase S8/S53 domain"/>
    <property type="match status" value="1"/>
</dbReference>
<feature type="domain" description="Peptidase S8/S53" evidence="7">
    <location>
        <begin position="162"/>
        <end position="402"/>
    </location>
</feature>
<evidence type="ECO:0000256" key="4">
    <source>
        <dbReference type="ARBA" id="ARBA00022825"/>
    </source>
</evidence>
<evidence type="ECO:0000256" key="2">
    <source>
        <dbReference type="ARBA" id="ARBA00022670"/>
    </source>
</evidence>
<evidence type="ECO:0000256" key="6">
    <source>
        <dbReference type="SAM" id="MobiDB-lite"/>
    </source>
</evidence>
<dbReference type="OMA" id="LPWVTCT"/>
<dbReference type="eggNOG" id="COG1404">
    <property type="taxonomic scope" value="Bacteria"/>
</dbReference>
<dbReference type="PANTHER" id="PTHR43806">
    <property type="entry name" value="PEPTIDASE S8"/>
    <property type="match status" value="1"/>
</dbReference>
<name>I4EX20_MODI5</name>
<dbReference type="SUPFAM" id="SSF52743">
    <property type="entry name" value="Subtilisin-like"/>
    <property type="match status" value="1"/>
</dbReference>
<dbReference type="InterPro" id="IPR000209">
    <property type="entry name" value="Peptidase_S8/S53_dom"/>
</dbReference>
<gene>
    <name evidence="8" type="ordered locus">MODMU_2504</name>
</gene>
<dbReference type="Proteomes" id="UP000006461">
    <property type="component" value="Chromosome"/>
</dbReference>
<dbReference type="PROSITE" id="PS51892">
    <property type="entry name" value="SUBTILASE"/>
    <property type="match status" value="1"/>
</dbReference>
<protein>
    <submittedName>
        <fullName evidence="8">Peptidase S8 and S53 subtilisin kexin sedolisin</fullName>
    </submittedName>
</protein>
<proteinExistence type="inferred from homology"/>
<evidence type="ECO:0000256" key="5">
    <source>
        <dbReference type="PROSITE-ProRule" id="PRU01240"/>
    </source>
</evidence>
<reference evidence="8 9" key="1">
    <citation type="journal article" date="2012" name="J. Bacteriol.">
        <title>Genome Sequence of Radiation-Resistant Modestobacter marinus Strain BC501, a Representative Actinobacterium That Thrives on Calcareous Stone Surfaces.</title>
        <authorList>
            <person name="Normand P."/>
            <person name="Gury J."/>
            <person name="Pujic P."/>
            <person name="Chouaia B."/>
            <person name="Crotti E."/>
            <person name="Brusetti L."/>
            <person name="Daffonchio D."/>
            <person name="Vacherie B."/>
            <person name="Barbe V."/>
            <person name="Medigue C."/>
            <person name="Calteau A."/>
            <person name="Ghodhbane-Gtari F."/>
            <person name="Essoussi I."/>
            <person name="Nouioui I."/>
            <person name="Abbassi-Ghozzi I."/>
            <person name="Gtari M."/>
        </authorList>
    </citation>
    <scope>NUCLEOTIDE SEQUENCE [LARGE SCALE GENOMIC DNA]</scope>
    <source>
        <strain evidence="9">BC 501</strain>
    </source>
</reference>
<dbReference type="HOGENOM" id="CLU_656903_0_0_11"/>
<organism evidence="8 9">
    <name type="scientific">Modestobacter italicus (strain DSM 44449 / CECT 9708 / BC 501)</name>
    <dbReference type="NCBI Taxonomy" id="2732864"/>
    <lineage>
        <taxon>Bacteria</taxon>
        <taxon>Bacillati</taxon>
        <taxon>Actinomycetota</taxon>
        <taxon>Actinomycetes</taxon>
        <taxon>Geodermatophilales</taxon>
        <taxon>Geodermatophilaceae</taxon>
        <taxon>Modestobacter</taxon>
    </lineage>
</organism>
<comment type="caution">
    <text evidence="5">Lacks conserved residue(s) required for the propagation of feature annotation.</text>
</comment>
<dbReference type="STRING" id="477641.MODMU_2504"/>
<keyword evidence="9" id="KW-1185">Reference proteome</keyword>
<dbReference type="InterPro" id="IPR050131">
    <property type="entry name" value="Peptidase_S8_subtilisin-like"/>
</dbReference>
<keyword evidence="3" id="KW-0378">Hydrolase</keyword>
<dbReference type="InterPro" id="IPR036852">
    <property type="entry name" value="Peptidase_S8/S53_dom_sf"/>
</dbReference>